<dbReference type="GO" id="GO:0016787">
    <property type="term" value="F:hydrolase activity"/>
    <property type="evidence" value="ECO:0007669"/>
    <property type="project" value="UniProtKB-KW"/>
</dbReference>
<dbReference type="PANTHER" id="PTHR46623">
    <property type="entry name" value="CARBOXYMETHYLENEBUTENOLIDASE-RELATED"/>
    <property type="match status" value="1"/>
</dbReference>
<comment type="caution">
    <text evidence="2">The sequence shown here is derived from an EMBL/GenBank/DDBJ whole genome shotgun (WGS) entry which is preliminary data.</text>
</comment>
<evidence type="ECO:0000259" key="1">
    <source>
        <dbReference type="Pfam" id="PF01738"/>
    </source>
</evidence>
<keyword evidence="3" id="KW-1185">Reference proteome</keyword>
<gene>
    <name evidence="2" type="ORF">FVP33_08035</name>
</gene>
<dbReference type="InterPro" id="IPR002925">
    <property type="entry name" value="Dienelactn_hydro"/>
</dbReference>
<sequence>MTETISLGGGAFEAYLARPTLATGARPQGAIVLIHEIWGLVPHITGIADRLATEGYLVIAPDILSRIGVRPQIGLELNAIMTSPDERVRTEGQPRLREAFAPMRAPEYAEWAIAALVDCVDFLAEQPGINGRIGVMGFCFGGTYSFALAAADARIRVAVPFYGSPPDLSLVPRITATVRAFYGENDTSLMESLPGVTAAMQSAGIDFSSRVYEGAGHAFFNDTNPIAYREDAATDAWARVLAILGENLAAD</sequence>
<dbReference type="RefSeq" id="WP_147783068.1">
    <property type="nucleotide sequence ID" value="NZ_VRMG01000005.1"/>
</dbReference>
<dbReference type="Gene3D" id="3.40.50.1820">
    <property type="entry name" value="alpha/beta hydrolase"/>
    <property type="match status" value="1"/>
</dbReference>
<dbReference type="InterPro" id="IPR029058">
    <property type="entry name" value="AB_hydrolase_fold"/>
</dbReference>
<protein>
    <submittedName>
        <fullName evidence="2">Dienelactone hydrolase family protein</fullName>
    </submittedName>
</protein>
<dbReference type="EMBL" id="VRMG01000005">
    <property type="protein sequence ID" value="TXN31481.1"/>
    <property type="molecule type" value="Genomic_DNA"/>
</dbReference>
<dbReference type="AlphaFoldDB" id="A0A5C8USB3"/>
<reference evidence="2 3" key="1">
    <citation type="submission" date="2019-08" db="EMBL/GenBank/DDBJ databases">
        <title>Bacterial whole genome sequence for Glaciihabitans sp. CHu50b-6-2.</title>
        <authorList>
            <person name="Jin L."/>
        </authorList>
    </citation>
    <scope>NUCLEOTIDE SEQUENCE [LARGE SCALE GENOMIC DNA]</scope>
    <source>
        <strain evidence="2 3">CHu50b-6-2</strain>
    </source>
</reference>
<accession>A0A5C8USB3</accession>
<proteinExistence type="predicted"/>
<feature type="domain" description="Dienelactone hydrolase" evidence="1">
    <location>
        <begin position="12"/>
        <end position="246"/>
    </location>
</feature>
<organism evidence="2 3">
    <name type="scientific">Lacisediminihabitans profunda</name>
    <dbReference type="NCBI Taxonomy" id="2594790"/>
    <lineage>
        <taxon>Bacteria</taxon>
        <taxon>Bacillati</taxon>
        <taxon>Actinomycetota</taxon>
        <taxon>Actinomycetes</taxon>
        <taxon>Micrococcales</taxon>
        <taxon>Microbacteriaceae</taxon>
        <taxon>Lacisediminihabitans</taxon>
    </lineage>
</organism>
<dbReference type="Pfam" id="PF01738">
    <property type="entry name" value="DLH"/>
    <property type="match status" value="1"/>
</dbReference>
<evidence type="ECO:0000313" key="3">
    <source>
        <dbReference type="Proteomes" id="UP000321379"/>
    </source>
</evidence>
<dbReference type="PANTHER" id="PTHR46623:SF6">
    <property type="entry name" value="ALPHA_BETA-HYDROLASES SUPERFAMILY PROTEIN"/>
    <property type="match status" value="1"/>
</dbReference>
<dbReference type="Proteomes" id="UP000321379">
    <property type="component" value="Unassembled WGS sequence"/>
</dbReference>
<name>A0A5C8USB3_9MICO</name>
<keyword evidence="2" id="KW-0378">Hydrolase</keyword>
<evidence type="ECO:0000313" key="2">
    <source>
        <dbReference type="EMBL" id="TXN31481.1"/>
    </source>
</evidence>
<dbReference type="InterPro" id="IPR051049">
    <property type="entry name" value="Dienelactone_hydrolase-like"/>
</dbReference>
<dbReference type="SUPFAM" id="SSF53474">
    <property type="entry name" value="alpha/beta-Hydrolases"/>
    <property type="match status" value="1"/>
</dbReference>